<dbReference type="PANTHER" id="PTHR10963:SF24">
    <property type="entry name" value="GLYCOSIDASE C21B10.07-RELATED"/>
    <property type="match status" value="1"/>
</dbReference>
<comment type="caution">
    <text evidence="2">The sequence shown here is derived from an EMBL/GenBank/DDBJ whole genome shotgun (WGS) entry which is preliminary data.</text>
</comment>
<accession>A0A423W9V2</accession>
<name>A0A423W9V2_CYTCH</name>
<sequence length="795" mass="80421">MAPSLFKKLGAAFVIASAGKVAAKSYTLTDEYTADNFFDKFDFFVTATDGADPTEGYVNYRSQADAESLGLISSSDGKIYIGPDANQTYSSTGSGRDSVRVMSKAKYNQGLMIAKFSHMPVQSCGSWPAFWSYGSPWLSSGEIDYYEGWDDLGSNVMALHTNKTIAGQCLLTTTGVSAEVTTQDCDDQKEDTSINQYVGTGCGVSDTAGVWSSTTGATFAMQWTDEHIKIWNWLPSNVPADITAGSPDPDANSDSWGLPQLLVEENNCDLASAFSDQQLVFNIDFCGATAGNSVLWANTCSAMGDSCVDYVASTPEAFAETYFEIEKIQFYELGAASSSVSASVSVSAASSGLLAGTGSVVASSLGVSATADLTVPAAALTVPVAATSTHSHTTSYITGTSTTINEQGETTVVVVVDTTICPVTASEASESSVLAAASTPVPAETTATFETSAVATTPSTSETSAIFTTPAAASSTYSHTTSYITGTSTTVNEKGETTVVVVVDTTICPVTASEASESSALALASTPVPAQTTTPAASVPAVASTTLSTTVIDKESTLTSTQMTTSTIFATHTSTIASCVPGASGCAVGDITTVVVALSTTICPVTAAEASQVANATTVVGSASSASAVTQSQTVTVTPSSAVPLAAESSPPFNATSKTAAAYTSVPLAAQSTGGPRPTTVSRVTKSVAGSSTVLATQTSETALEMATGTPTAGYGSVTYSDATETLVLASATYSYPGGNGTTMGVASATDSGAASPTSTCEGIDCIVVSNSGSKSTVGASGLMLAAMAGAVFLL</sequence>
<protein>
    <recommendedName>
        <fullName evidence="1">GH16 domain-containing protein</fullName>
    </recommendedName>
</protein>
<evidence type="ECO:0000313" key="2">
    <source>
        <dbReference type="EMBL" id="ROW00152.1"/>
    </source>
</evidence>
<dbReference type="EMBL" id="LJZO01000009">
    <property type="protein sequence ID" value="ROW00152.1"/>
    <property type="molecule type" value="Genomic_DNA"/>
</dbReference>
<feature type="domain" description="GH16" evidence="1">
    <location>
        <begin position="23"/>
        <end position="265"/>
    </location>
</feature>
<evidence type="ECO:0000313" key="3">
    <source>
        <dbReference type="Proteomes" id="UP000284375"/>
    </source>
</evidence>
<proteinExistence type="predicted"/>
<dbReference type="GO" id="GO:0009251">
    <property type="term" value="P:glucan catabolic process"/>
    <property type="evidence" value="ECO:0007669"/>
    <property type="project" value="TreeGrafter"/>
</dbReference>
<dbReference type="InterPro" id="IPR050546">
    <property type="entry name" value="Glycosyl_Hydrlase_16"/>
</dbReference>
<dbReference type="OrthoDB" id="192832at2759"/>
<dbReference type="STRING" id="252740.A0A423W9V2"/>
<dbReference type="SUPFAM" id="SSF49899">
    <property type="entry name" value="Concanavalin A-like lectins/glucanases"/>
    <property type="match status" value="1"/>
</dbReference>
<dbReference type="Proteomes" id="UP000284375">
    <property type="component" value="Unassembled WGS sequence"/>
</dbReference>
<dbReference type="InterPro" id="IPR013320">
    <property type="entry name" value="ConA-like_dom_sf"/>
</dbReference>
<dbReference type="Gene3D" id="2.60.120.200">
    <property type="match status" value="1"/>
</dbReference>
<evidence type="ECO:0000259" key="1">
    <source>
        <dbReference type="PROSITE" id="PS51762"/>
    </source>
</evidence>
<keyword evidence="3" id="KW-1185">Reference proteome</keyword>
<dbReference type="InterPro" id="IPR000757">
    <property type="entry name" value="Beta-glucanase-like"/>
</dbReference>
<dbReference type="PROSITE" id="PS51762">
    <property type="entry name" value="GH16_2"/>
    <property type="match status" value="1"/>
</dbReference>
<dbReference type="Pfam" id="PF26113">
    <property type="entry name" value="GH16_XgeA"/>
    <property type="match status" value="1"/>
</dbReference>
<dbReference type="GO" id="GO:0004553">
    <property type="term" value="F:hydrolase activity, hydrolyzing O-glycosyl compounds"/>
    <property type="evidence" value="ECO:0007669"/>
    <property type="project" value="InterPro"/>
</dbReference>
<gene>
    <name evidence="2" type="ORF">VSDG_03582</name>
</gene>
<dbReference type="PANTHER" id="PTHR10963">
    <property type="entry name" value="GLYCOSYL HYDROLASE-RELATED"/>
    <property type="match status" value="1"/>
</dbReference>
<organism evidence="2 3">
    <name type="scientific">Cytospora chrysosperma</name>
    <name type="common">Cytospora canker fungus</name>
    <name type="synonym">Sphaeria chrysosperma</name>
    <dbReference type="NCBI Taxonomy" id="252740"/>
    <lineage>
        <taxon>Eukaryota</taxon>
        <taxon>Fungi</taxon>
        <taxon>Dikarya</taxon>
        <taxon>Ascomycota</taxon>
        <taxon>Pezizomycotina</taxon>
        <taxon>Sordariomycetes</taxon>
        <taxon>Sordariomycetidae</taxon>
        <taxon>Diaporthales</taxon>
        <taxon>Cytosporaceae</taxon>
        <taxon>Cytospora</taxon>
    </lineage>
</organism>
<reference evidence="2 3" key="1">
    <citation type="submission" date="2015-09" db="EMBL/GenBank/DDBJ databases">
        <title>Host preference determinants of Valsa canker pathogens revealed by comparative genomics.</title>
        <authorList>
            <person name="Yin Z."/>
            <person name="Huang L."/>
        </authorList>
    </citation>
    <scope>NUCLEOTIDE SEQUENCE [LARGE SCALE GENOMIC DNA]</scope>
    <source>
        <strain evidence="2 3">YSFL</strain>
    </source>
</reference>
<dbReference type="AlphaFoldDB" id="A0A423W9V2"/>